<reference evidence="6 8" key="2">
    <citation type="submission" date="2017-06" db="EMBL/GenBank/DDBJ databases">
        <authorList>
            <consortium name="Pathogen Informatics"/>
        </authorList>
    </citation>
    <scope>NUCLEOTIDE SEQUENCE [LARGE SCALE GENOMIC DNA]</scope>
    <source>
        <strain evidence="6 8">NCTC13015</strain>
    </source>
</reference>
<keyword evidence="7" id="KW-1185">Reference proteome</keyword>
<feature type="transmembrane region" description="Helical" evidence="2">
    <location>
        <begin position="735"/>
        <end position="756"/>
    </location>
</feature>
<gene>
    <name evidence="5" type="ORF">CIMIT_02910</name>
    <name evidence="6" type="ORF">SAMEA4535761_00647</name>
</gene>
<dbReference type="GO" id="GO:0008237">
    <property type="term" value="F:metallopeptidase activity"/>
    <property type="evidence" value="ECO:0007669"/>
    <property type="project" value="InterPro"/>
</dbReference>
<keyword evidence="2" id="KW-0812">Transmembrane</keyword>
<dbReference type="EMBL" id="LT906467">
    <property type="protein sequence ID" value="SNV60886.1"/>
    <property type="molecule type" value="Genomic_DNA"/>
</dbReference>
<keyword evidence="2" id="KW-0472">Membrane</keyword>
<dbReference type="AlphaFoldDB" id="A0A076NMH4"/>
<dbReference type="InterPro" id="IPR024079">
    <property type="entry name" value="MetalloPept_cat_dom_sf"/>
</dbReference>
<feature type="signal peptide" evidence="3">
    <location>
        <begin position="1"/>
        <end position="28"/>
    </location>
</feature>
<accession>A0A076NMH4</accession>
<evidence type="ECO:0000256" key="3">
    <source>
        <dbReference type="SAM" id="SignalP"/>
    </source>
</evidence>
<dbReference type="Gene3D" id="3.40.390.10">
    <property type="entry name" value="Collagenase (Catalytic Domain)"/>
    <property type="match status" value="1"/>
</dbReference>
<proteinExistence type="predicted"/>
<evidence type="ECO:0000313" key="5">
    <source>
        <dbReference type="EMBL" id="AIJ32995.1"/>
    </source>
</evidence>
<dbReference type="eggNOG" id="ENOG502Z9FF">
    <property type="taxonomic scope" value="Bacteria"/>
</dbReference>
<evidence type="ECO:0000256" key="1">
    <source>
        <dbReference type="SAM" id="MobiDB-lite"/>
    </source>
</evidence>
<evidence type="ECO:0000313" key="7">
    <source>
        <dbReference type="Proteomes" id="UP000028780"/>
    </source>
</evidence>
<dbReference type="Proteomes" id="UP000215374">
    <property type="component" value="Chromosome 1"/>
</dbReference>
<evidence type="ECO:0000256" key="2">
    <source>
        <dbReference type="SAM" id="Phobius"/>
    </source>
</evidence>
<organism evidence="5 7">
    <name type="scientific">Corynebacterium imitans</name>
    <dbReference type="NCBI Taxonomy" id="156978"/>
    <lineage>
        <taxon>Bacteria</taxon>
        <taxon>Bacillati</taxon>
        <taxon>Actinomycetota</taxon>
        <taxon>Actinomycetes</taxon>
        <taxon>Mycobacteriales</taxon>
        <taxon>Corynebacteriaceae</taxon>
        <taxon>Corynebacterium</taxon>
    </lineage>
</organism>
<name>A0A076NMH4_9CORY</name>
<dbReference type="Proteomes" id="UP000028780">
    <property type="component" value="Chromosome"/>
</dbReference>
<evidence type="ECO:0000313" key="6">
    <source>
        <dbReference type="EMBL" id="SNV60886.1"/>
    </source>
</evidence>
<feature type="region of interest" description="Disordered" evidence="1">
    <location>
        <begin position="666"/>
        <end position="730"/>
    </location>
</feature>
<dbReference type="InterPro" id="IPR032534">
    <property type="entry name" value="EcxA_zinc-bd"/>
</dbReference>
<dbReference type="KEGG" id="cii:CIMIT_02910"/>
<feature type="chain" id="PRO_5001715842" description="EcxA zinc-binding domain-containing protein" evidence="3">
    <location>
        <begin position="29"/>
        <end position="762"/>
    </location>
</feature>
<keyword evidence="3" id="KW-0732">Signal</keyword>
<dbReference type="RefSeq" id="WP_051904745.1">
    <property type="nucleotide sequence ID" value="NZ_CP009211.1"/>
</dbReference>
<evidence type="ECO:0000259" key="4">
    <source>
        <dbReference type="Pfam" id="PF16313"/>
    </source>
</evidence>
<dbReference type="HOGENOM" id="CLU_372437_0_0_11"/>
<feature type="domain" description="EcxA zinc-binding" evidence="4">
    <location>
        <begin position="429"/>
        <end position="475"/>
    </location>
</feature>
<keyword evidence="2" id="KW-1133">Transmembrane helix</keyword>
<sequence>MNAIARKALAAMCALSVFVPAIQAPAEAAVVEESSVVTVTADEVGPFFHNVELDKGRISSLKFTDPASVGGTQDSSFYIDFRFNGQRGLANAENTTVDTRKEGNVQVVTMRNRDDALGTAWTREFRIDGNKITVRVEVENISADDAYFQLDMTNQVNTARELQGAYEDGVFTVGPEFGGYNAQLTFDGAYSSGVANSFNDTTEAGEVGFVDEAGAMFQRGRWIQEIDAGQTAVAEATITMETQDSAVDTDGDGLPDVWEEQGLTLADGTVMPLNEWGADPNRPDIFLQMNWMPSEFESLGCFDNPQQRACAEANTKSYRPSADVLQQLVDKFDEHGVNLHIDAGASYSNIPNYAERHGGEYGEFSRYYFQGVMPGLKLMDNIGELLGDRSAVFRSGMIGDSMGPGNYSVGLSLVGDNAFYVANHERMTTDEQLRNTIMHELGHTLGLDHNGSTKFANEVPKSDYLPNYYSVMNYLYQFSHFDYSDEEAVSGGPLPQECNRPGVNCYTGDYRVPADWDNLIINTGHIGRPVGAAGVDGKAVDTKALQAVEARAKQVAAAEAQNGTAEVELDAKKLQAGKKGEVTLRVKNPGADLDRYDIQVVTPNGAFHDAVVLGGAFGQADNEVTVKVPVVPGNAAVMPVDVKVTNGKGATAFEDRFAVDVETNAKAAPSDAMAGATNTGAAQAPRPERQRETSTSLTTAAEQPAKPAAQDKQEPAEQKPAADNQSNAKAESPNIAAIVIPIIAILAIIGGIAGVVGSGMLG</sequence>
<protein>
    <recommendedName>
        <fullName evidence="4">EcxA zinc-binding domain-containing protein</fullName>
    </recommendedName>
</protein>
<reference evidence="5 7" key="1">
    <citation type="submission" date="2014-08" db="EMBL/GenBank/DDBJ databases">
        <title>Complete genome sequence of Corynebacterium imitans DSM 44264, isolated from a five-month-old boy with suspected pharyngeal diphtheria.</title>
        <authorList>
            <person name="Mollmann S."/>
            <person name="Albersmeier A."/>
            <person name="Ruckert C."/>
            <person name="Tauch A."/>
        </authorList>
    </citation>
    <scope>NUCLEOTIDE SEQUENCE [LARGE SCALE GENOMIC DNA]</scope>
    <source>
        <strain evidence="5 7">DSM 44264</strain>
    </source>
</reference>
<dbReference type="EMBL" id="CP009211">
    <property type="protein sequence ID" value="AIJ32995.1"/>
    <property type="molecule type" value="Genomic_DNA"/>
</dbReference>
<dbReference type="Pfam" id="PF16313">
    <property type="entry name" value="DUF4953"/>
    <property type="match status" value="1"/>
</dbReference>
<evidence type="ECO:0000313" key="8">
    <source>
        <dbReference type="Proteomes" id="UP000215374"/>
    </source>
</evidence>
<dbReference type="SUPFAM" id="SSF55486">
    <property type="entry name" value="Metalloproteases ('zincins'), catalytic domain"/>
    <property type="match status" value="1"/>
</dbReference>
<dbReference type="OrthoDB" id="369088at2"/>